<dbReference type="Proteomes" id="UP001437256">
    <property type="component" value="Unassembled WGS sequence"/>
</dbReference>
<comment type="caution">
    <text evidence="1">The sequence shown here is derived from an EMBL/GenBank/DDBJ whole genome shotgun (WGS) entry which is preliminary data.</text>
</comment>
<accession>A0ABR2ZN06</accession>
<organism evidence="1 2">
    <name type="scientific">Marasmius tenuissimus</name>
    <dbReference type="NCBI Taxonomy" id="585030"/>
    <lineage>
        <taxon>Eukaryota</taxon>
        <taxon>Fungi</taxon>
        <taxon>Dikarya</taxon>
        <taxon>Basidiomycota</taxon>
        <taxon>Agaricomycotina</taxon>
        <taxon>Agaricomycetes</taxon>
        <taxon>Agaricomycetidae</taxon>
        <taxon>Agaricales</taxon>
        <taxon>Marasmiineae</taxon>
        <taxon>Marasmiaceae</taxon>
        <taxon>Marasmius</taxon>
    </lineage>
</organism>
<evidence type="ECO:0000313" key="1">
    <source>
        <dbReference type="EMBL" id="KAL0062369.1"/>
    </source>
</evidence>
<dbReference type="EMBL" id="JBBXMP010000107">
    <property type="protein sequence ID" value="KAL0062369.1"/>
    <property type="molecule type" value="Genomic_DNA"/>
</dbReference>
<keyword evidence="2" id="KW-1185">Reference proteome</keyword>
<proteinExistence type="predicted"/>
<evidence type="ECO:0000313" key="2">
    <source>
        <dbReference type="Proteomes" id="UP001437256"/>
    </source>
</evidence>
<name>A0ABR2ZN06_9AGAR</name>
<evidence type="ECO:0008006" key="3">
    <source>
        <dbReference type="Google" id="ProtNLM"/>
    </source>
</evidence>
<protein>
    <recommendedName>
        <fullName evidence="3">F-box domain-containing protein</fullName>
    </recommendedName>
</protein>
<reference evidence="1 2" key="1">
    <citation type="submission" date="2024-05" db="EMBL/GenBank/DDBJ databases">
        <title>A draft genome resource for the thread blight pathogen Marasmius tenuissimus strain MS-2.</title>
        <authorList>
            <person name="Yulfo-Soto G.E."/>
            <person name="Baruah I.K."/>
            <person name="Amoako-Attah I."/>
            <person name="Bukari Y."/>
            <person name="Meinhardt L.W."/>
            <person name="Bailey B.A."/>
            <person name="Cohen S.P."/>
        </authorList>
    </citation>
    <scope>NUCLEOTIDE SEQUENCE [LARGE SCALE GENOMIC DNA]</scope>
    <source>
        <strain evidence="1 2">MS-2</strain>
    </source>
</reference>
<gene>
    <name evidence="1" type="ORF">AAF712_010780</name>
</gene>
<sequence length="527" mass="59804">MSLDELELQIQTLSASLASLEKARAHTAQRKRILSSILHPIRRLPPEIFAEIFRIRTFDDVDLERRDFPGSLDTRKAPWVPSQVCRTWRLVAVSTLELWTRINVSWIRGMTLSRCTASRLESLLSLHLERSRDQPLSISFFGGETSVTSDGHIQERFLLLLCSRTSQWESARLEGDPEDLLPLCRFRGAFASLKSLELDFMTSDDWIRDPFRSFCGFEDCPSLTRFSLRGDTAIIDEANDLIPWGQITRYEARRTQDWTADLHDYFFILPKLHGMEVCTLDTYFPEYNDSVFSLHPSCKLCFLHTLVLGNAFGFDSGSATGLDALFDWLVLPALRVLRTPYAPNCSAELIGCLDRSRCSLEELAIIVNRDVSYYQEFPDDLTHFLAESALHNVHALEIWGADWIGSEEIERKMWNTVFGTLTLGGNEGGAQVMPGLRHLTINGYLDSEPALTMQDVLTLLAMVSSRDFIGQDVSPRGVAPLGTLTFWNFGENVFLVERSGIKRLLESSSAGLVCNWYWGDLDWYSVT</sequence>